<feature type="compositionally biased region" description="Gly residues" evidence="4">
    <location>
        <begin position="8"/>
        <end position="17"/>
    </location>
</feature>
<dbReference type="InterPro" id="IPR001611">
    <property type="entry name" value="Leu-rich_rpt"/>
</dbReference>
<protein>
    <submittedName>
        <fullName evidence="5">Uncharacterized protein</fullName>
    </submittedName>
</protein>
<dbReference type="GO" id="GO:0005096">
    <property type="term" value="F:GTPase activator activity"/>
    <property type="evidence" value="ECO:0007669"/>
    <property type="project" value="UniProtKB-KW"/>
</dbReference>
<dbReference type="InterPro" id="IPR032675">
    <property type="entry name" value="LRR_dom_sf"/>
</dbReference>
<dbReference type="AlphaFoldDB" id="A0A7S4PT04"/>
<keyword evidence="3" id="KW-0677">Repeat</keyword>
<name>A0A7S4PT04_9DINO</name>
<dbReference type="GO" id="GO:0005829">
    <property type="term" value="C:cytosol"/>
    <property type="evidence" value="ECO:0007669"/>
    <property type="project" value="TreeGrafter"/>
</dbReference>
<dbReference type="EMBL" id="HBNR01001909">
    <property type="protein sequence ID" value="CAE4561718.1"/>
    <property type="molecule type" value="Transcribed_RNA"/>
</dbReference>
<accession>A0A7S4PT04</accession>
<proteinExistence type="predicted"/>
<keyword evidence="1" id="KW-0343">GTPase activation</keyword>
<dbReference type="PANTHER" id="PTHR24113:SF12">
    <property type="entry name" value="RAN GTPASE-ACTIVATING PROTEIN 1"/>
    <property type="match status" value="1"/>
</dbReference>
<dbReference type="PANTHER" id="PTHR24113">
    <property type="entry name" value="RAN GTPASE-ACTIVATING PROTEIN 1"/>
    <property type="match status" value="1"/>
</dbReference>
<evidence type="ECO:0000313" key="5">
    <source>
        <dbReference type="EMBL" id="CAE4561718.1"/>
    </source>
</evidence>
<feature type="region of interest" description="Disordered" evidence="4">
    <location>
        <begin position="360"/>
        <end position="386"/>
    </location>
</feature>
<sequence length="470" mass="48725">MLGVISRGKGGPRGKGFGKGEGKGLRGDREVNLSGRQFDDVQLSVWCERWQVGTPPIGLVSLNLSNNELGNAGAATLVNLLMDLGPPIRVIKLFSNRVADDGALALAKYVKESHTHLAELHLSHNAITRHGAEALLMASAKASDKAGGPRYPSFETVGQCRPVPLWLRLEYNLIDEGGQFHIAMEKRLLAERRQLGFLPEAGPAAPMICEAVEGYGCSSHSCAMLCPGGLGGTPGGPVVHAPHLRKQRHPADLPGGHGLVARAGSRPMLALPAPGDEPSAGVLKPPAILPRARSPVRFFIGEEEEAAERKAEQAIVKPCRYVDVRLGDGGPTAAGADAPKPAAAAATAVPAVAAGGATTAPAAAAREATPDPRPQQAKKSTAPPPKVGQTLRVVRQVTASDAIKAGYAPDNYLQPLQPGDEVLVTHVCEGEEAGWIGAQRSRGGQGEGPGGWLSLDALTTVPAVGAHGGS</sequence>
<dbReference type="Gene3D" id="3.80.10.10">
    <property type="entry name" value="Ribonuclease Inhibitor"/>
    <property type="match status" value="1"/>
</dbReference>
<dbReference type="InterPro" id="IPR027038">
    <property type="entry name" value="RanGap"/>
</dbReference>
<dbReference type="GO" id="GO:0006913">
    <property type="term" value="P:nucleocytoplasmic transport"/>
    <property type="evidence" value="ECO:0007669"/>
    <property type="project" value="TreeGrafter"/>
</dbReference>
<evidence type="ECO:0000256" key="2">
    <source>
        <dbReference type="ARBA" id="ARBA00022614"/>
    </source>
</evidence>
<gene>
    <name evidence="5" type="ORF">AMON00008_LOCUS1337</name>
</gene>
<keyword evidence="2" id="KW-0433">Leucine-rich repeat</keyword>
<evidence type="ECO:0000256" key="4">
    <source>
        <dbReference type="SAM" id="MobiDB-lite"/>
    </source>
</evidence>
<dbReference type="GO" id="GO:0031267">
    <property type="term" value="F:small GTPase binding"/>
    <property type="evidence" value="ECO:0007669"/>
    <property type="project" value="TreeGrafter"/>
</dbReference>
<organism evidence="5">
    <name type="scientific">Alexandrium monilatum</name>
    <dbReference type="NCBI Taxonomy" id="311494"/>
    <lineage>
        <taxon>Eukaryota</taxon>
        <taxon>Sar</taxon>
        <taxon>Alveolata</taxon>
        <taxon>Dinophyceae</taxon>
        <taxon>Gonyaulacales</taxon>
        <taxon>Pyrocystaceae</taxon>
        <taxon>Alexandrium</taxon>
    </lineage>
</organism>
<dbReference type="SUPFAM" id="SSF52047">
    <property type="entry name" value="RNI-like"/>
    <property type="match status" value="1"/>
</dbReference>
<reference evidence="5" key="1">
    <citation type="submission" date="2021-01" db="EMBL/GenBank/DDBJ databases">
        <authorList>
            <person name="Corre E."/>
            <person name="Pelletier E."/>
            <person name="Niang G."/>
            <person name="Scheremetjew M."/>
            <person name="Finn R."/>
            <person name="Kale V."/>
            <person name="Holt S."/>
            <person name="Cochrane G."/>
            <person name="Meng A."/>
            <person name="Brown T."/>
            <person name="Cohen L."/>
        </authorList>
    </citation>
    <scope>NUCLEOTIDE SEQUENCE</scope>
    <source>
        <strain evidence="5">CCMP3105</strain>
    </source>
</reference>
<dbReference type="SMART" id="SM00368">
    <property type="entry name" value="LRR_RI"/>
    <property type="match status" value="3"/>
</dbReference>
<evidence type="ECO:0000256" key="3">
    <source>
        <dbReference type="ARBA" id="ARBA00022737"/>
    </source>
</evidence>
<feature type="region of interest" description="Disordered" evidence="4">
    <location>
        <begin position="1"/>
        <end position="28"/>
    </location>
</feature>
<dbReference type="GO" id="GO:0005634">
    <property type="term" value="C:nucleus"/>
    <property type="evidence" value="ECO:0007669"/>
    <property type="project" value="TreeGrafter"/>
</dbReference>
<dbReference type="Pfam" id="PF13516">
    <property type="entry name" value="LRR_6"/>
    <property type="match status" value="2"/>
</dbReference>
<feature type="compositionally biased region" description="Basic and acidic residues" evidence="4">
    <location>
        <begin position="18"/>
        <end position="28"/>
    </location>
</feature>
<dbReference type="GO" id="GO:0048471">
    <property type="term" value="C:perinuclear region of cytoplasm"/>
    <property type="evidence" value="ECO:0007669"/>
    <property type="project" value="TreeGrafter"/>
</dbReference>
<evidence type="ECO:0000256" key="1">
    <source>
        <dbReference type="ARBA" id="ARBA00022468"/>
    </source>
</evidence>